<evidence type="ECO:0000256" key="1">
    <source>
        <dbReference type="SAM" id="Phobius"/>
    </source>
</evidence>
<evidence type="ECO:0000313" key="3">
    <source>
        <dbReference type="Proteomes" id="UP000256779"/>
    </source>
</evidence>
<organism evidence="2 3">
    <name type="scientific">Marinoscillum furvescens DSM 4134</name>
    <dbReference type="NCBI Taxonomy" id="1122208"/>
    <lineage>
        <taxon>Bacteria</taxon>
        <taxon>Pseudomonadati</taxon>
        <taxon>Bacteroidota</taxon>
        <taxon>Cytophagia</taxon>
        <taxon>Cytophagales</taxon>
        <taxon>Reichenbachiellaceae</taxon>
        <taxon>Marinoscillum</taxon>
    </lineage>
</organism>
<comment type="caution">
    <text evidence="2">The sequence shown here is derived from an EMBL/GenBank/DDBJ whole genome shotgun (WGS) entry which is preliminary data.</text>
</comment>
<reference evidence="2 3" key="1">
    <citation type="submission" date="2018-07" db="EMBL/GenBank/DDBJ databases">
        <title>Genomic Encyclopedia of Type Strains, Phase IV (KMG-IV): sequencing the most valuable type-strain genomes for metagenomic binning, comparative biology and taxonomic classification.</title>
        <authorList>
            <person name="Goeker M."/>
        </authorList>
    </citation>
    <scope>NUCLEOTIDE SEQUENCE [LARGE SCALE GENOMIC DNA]</scope>
    <source>
        <strain evidence="2 3">DSM 4134</strain>
    </source>
</reference>
<feature type="transmembrane region" description="Helical" evidence="1">
    <location>
        <begin position="6"/>
        <end position="24"/>
    </location>
</feature>
<gene>
    <name evidence="2" type="ORF">C7460_104103</name>
</gene>
<proteinExistence type="predicted"/>
<name>A0A3D9L4Y6_MARFU</name>
<dbReference type="RefSeq" id="WP_115867173.1">
    <property type="nucleotide sequence ID" value="NZ_QREG01000004.1"/>
</dbReference>
<keyword evidence="3" id="KW-1185">Reference proteome</keyword>
<keyword evidence="1" id="KW-0812">Transmembrane</keyword>
<accession>A0A3D9L4Y6</accession>
<dbReference type="EMBL" id="QREG01000004">
    <property type="protein sequence ID" value="REE01083.1"/>
    <property type="molecule type" value="Genomic_DNA"/>
</dbReference>
<protein>
    <submittedName>
        <fullName evidence="2">Uncharacterized protein</fullName>
    </submittedName>
</protein>
<sequence>MNINLQGDWILLGITIAVFIYQLIRLQANKKRHQDACEVLKNQDTFDIKSMILQANGYVEIEYHPKALKDPFFEDAVKLDPTN</sequence>
<keyword evidence="1" id="KW-1133">Transmembrane helix</keyword>
<dbReference type="AlphaFoldDB" id="A0A3D9L4Y6"/>
<dbReference type="Proteomes" id="UP000256779">
    <property type="component" value="Unassembled WGS sequence"/>
</dbReference>
<keyword evidence="1" id="KW-0472">Membrane</keyword>
<evidence type="ECO:0000313" key="2">
    <source>
        <dbReference type="EMBL" id="REE01083.1"/>
    </source>
</evidence>